<feature type="region of interest" description="Disordered" evidence="1">
    <location>
        <begin position="43"/>
        <end position="78"/>
    </location>
</feature>
<protein>
    <submittedName>
        <fullName evidence="2">Uncharacterized protein</fullName>
    </submittedName>
</protein>
<dbReference type="AlphaFoldDB" id="A0A397H3Y7"/>
<reference evidence="2 3" key="1">
    <citation type="submission" date="2018-08" db="EMBL/GenBank/DDBJ databases">
        <title>Genome and evolution of the arbuscular mycorrhizal fungus Diversispora epigaea (formerly Glomus versiforme) and its bacterial endosymbionts.</title>
        <authorList>
            <person name="Sun X."/>
            <person name="Fei Z."/>
            <person name="Harrison M."/>
        </authorList>
    </citation>
    <scope>NUCLEOTIDE SEQUENCE [LARGE SCALE GENOMIC DNA]</scope>
    <source>
        <strain evidence="2 3">IT104</strain>
    </source>
</reference>
<organism evidence="2 3">
    <name type="scientific">Diversispora epigaea</name>
    <dbReference type="NCBI Taxonomy" id="1348612"/>
    <lineage>
        <taxon>Eukaryota</taxon>
        <taxon>Fungi</taxon>
        <taxon>Fungi incertae sedis</taxon>
        <taxon>Mucoromycota</taxon>
        <taxon>Glomeromycotina</taxon>
        <taxon>Glomeromycetes</taxon>
        <taxon>Diversisporales</taxon>
        <taxon>Diversisporaceae</taxon>
        <taxon>Diversispora</taxon>
    </lineage>
</organism>
<sequence>MVNSMGLFFANYLINFKPPQSIFYFFSHVTIFKKIVLKMKKNNSENEVNNKRGHGYSRGRSHSCDHGRGRDHQNETQDSIQLLSSLFSTC</sequence>
<evidence type="ECO:0000256" key="1">
    <source>
        <dbReference type="SAM" id="MobiDB-lite"/>
    </source>
</evidence>
<feature type="compositionally biased region" description="Basic residues" evidence="1">
    <location>
        <begin position="51"/>
        <end position="61"/>
    </location>
</feature>
<name>A0A397H3Y7_9GLOM</name>
<comment type="caution">
    <text evidence="2">The sequence shown here is derived from an EMBL/GenBank/DDBJ whole genome shotgun (WGS) entry which is preliminary data.</text>
</comment>
<evidence type="ECO:0000313" key="3">
    <source>
        <dbReference type="Proteomes" id="UP000266861"/>
    </source>
</evidence>
<dbReference type="Proteomes" id="UP000266861">
    <property type="component" value="Unassembled WGS sequence"/>
</dbReference>
<keyword evidence="3" id="KW-1185">Reference proteome</keyword>
<gene>
    <name evidence="2" type="ORF">Glove_406g90</name>
</gene>
<dbReference type="EMBL" id="PQFF01000361">
    <property type="protein sequence ID" value="RHZ56123.1"/>
    <property type="molecule type" value="Genomic_DNA"/>
</dbReference>
<feature type="compositionally biased region" description="Basic and acidic residues" evidence="1">
    <location>
        <begin position="62"/>
        <end position="75"/>
    </location>
</feature>
<evidence type="ECO:0000313" key="2">
    <source>
        <dbReference type="EMBL" id="RHZ56123.1"/>
    </source>
</evidence>
<accession>A0A397H3Y7</accession>
<proteinExistence type="predicted"/>